<evidence type="ECO:0000259" key="1">
    <source>
        <dbReference type="Pfam" id="PF08401"/>
    </source>
</evidence>
<feature type="domain" description="Polyvalent protein metallopeptidase" evidence="2">
    <location>
        <begin position="157"/>
        <end position="280"/>
    </location>
</feature>
<sequence length="303" mass="34422">MTKPTKKTVSKTPRDFHQEVTNQIIEALEAGVKPWACPWDVTQSDGLPYNFSTGNTYSGMNVMLLWMSAQMNQFSSNQWLTFKQALALGGNVIKGEKGTHITFYKSLEKEKIVNGKEKIETIPMLKTFVVFNLDQIEGITKPEPKTVLRGELYLREDVEDFFKATGATINYVGQKAFFRPSTDEIVIPERERFESTANLYATVLHELTHWTGHKSRLNRTKGSKFGDIDYAFEELVAELGSAFLMADFRIVGDVQHESYIANWLEVLKNDKRFIFKAASQASKAFTHLKETVEDEGENQLKAA</sequence>
<evidence type="ECO:0000313" key="3">
    <source>
        <dbReference type="EMBL" id="AKN35974.1"/>
    </source>
</evidence>
<dbReference type="InterPro" id="IPR013610">
    <property type="entry name" value="ArdC_N"/>
</dbReference>
<dbReference type="InterPro" id="IPR017113">
    <property type="entry name" value="Antirestriction_ArdC"/>
</dbReference>
<evidence type="ECO:0000259" key="2">
    <source>
        <dbReference type="Pfam" id="PF18818"/>
    </source>
</evidence>
<dbReference type="GO" id="GO:0003697">
    <property type="term" value="F:single-stranded DNA binding"/>
    <property type="evidence" value="ECO:0007669"/>
    <property type="project" value="InterPro"/>
</dbReference>
<feature type="domain" description="N-terminal" evidence="1">
    <location>
        <begin position="15"/>
        <end position="131"/>
    </location>
</feature>
<dbReference type="InterPro" id="IPR041459">
    <property type="entry name" value="MPTase-PolyVal"/>
</dbReference>
<dbReference type="AlphaFoldDB" id="A0A0H3ZPX8"/>
<dbReference type="Pfam" id="PF18818">
    <property type="entry name" value="MPTase-PolyVal"/>
    <property type="match status" value="1"/>
</dbReference>
<accession>A0A0H3ZPX8</accession>
<dbReference type="PIRSF" id="PIRSF037112">
    <property type="entry name" value="Antirestriction_ArdC"/>
    <property type="match status" value="1"/>
</dbReference>
<proteinExistence type="predicted"/>
<organism evidence="3">
    <name type="scientific">Vibrio tasmaniensis</name>
    <dbReference type="NCBI Taxonomy" id="212663"/>
    <lineage>
        <taxon>Bacteria</taxon>
        <taxon>Pseudomonadati</taxon>
        <taxon>Pseudomonadota</taxon>
        <taxon>Gammaproteobacteria</taxon>
        <taxon>Vibrionales</taxon>
        <taxon>Vibrionaceae</taxon>
        <taxon>Vibrio</taxon>
    </lineage>
</organism>
<dbReference type="Pfam" id="PF08401">
    <property type="entry name" value="ArdcN"/>
    <property type="match status" value="1"/>
</dbReference>
<protein>
    <submittedName>
        <fullName evidence="3">DNA primase TraC</fullName>
    </submittedName>
</protein>
<reference evidence="3" key="1">
    <citation type="journal article" date="2015" name="MBio">
        <title>Eco-Evolutionary Dynamics of Episomes among Ecologically Cohesive Bacterial Populations.</title>
        <authorList>
            <person name="Xue H."/>
            <person name="Cordero O.X."/>
            <person name="Camas F.M."/>
            <person name="Trimble W."/>
            <person name="Meyer F."/>
            <person name="Guglielmini J."/>
            <person name="Rocha E.P."/>
            <person name="Polz M.F."/>
        </authorList>
    </citation>
    <scope>NUCLEOTIDE SEQUENCE</scope>
    <source>
        <strain evidence="3">FF_112</strain>
    </source>
</reference>
<name>A0A0H3ZPX8_9VIBR</name>
<dbReference type="EMBL" id="KP795460">
    <property type="protein sequence ID" value="AKN35974.1"/>
    <property type="molecule type" value="Genomic_DNA"/>
</dbReference>